<feature type="domain" description="Thioester" evidence="3">
    <location>
        <begin position="60"/>
        <end position="161"/>
    </location>
</feature>
<evidence type="ECO:0000256" key="1">
    <source>
        <dbReference type="SAM" id="MobiDB-lite"/>
    </source>
</evidence>
<feature type="compositionally biased region" description="Low complexity" evidence="1">
    <location>
        <begin position="344"/>
        <end position="361"/>
    </location>
</feature>
<dbReference type="Proteomes" id="UP001299068">
    <property type="component" value="Unassembled WGS sequence"/>
</dbReference>
<gene>
    <name evidence="4" type="ORF">K5V21_18200</name>
</gene>
<organism evidence="4 5">
    <name type="scientific">Clostridium sardiniense</name>
    <name type="common">Clostridium absonum</name>
    <dbReference type="NCBI Taxonomy" id="29369"/>
    <lineage>
        <taxon>Bacteria</taxon>
        <taxon>Bacillati</taxon>
        <taxon>Bacillota</taxon>
        <taxon>Clostridia</taxon>
        <taxon>Eubacteriales</taxon>
        <taxon>Clostridiaceae</taxon>
        <taxon>Clostridium</taxon>
    </lineage>
</organism>
<accession>A0ABS7L372</accession>
<sequence length="415" mass="46262">MIKKTRIYKMLSIMMMLILSSSIQAFPSEEDGEKKLYQAYSIASSNNLRIIDGENGEENIVYCYNRDYNIPGIKEGDEIEKTYYTRIESYLDSNDPYTEQYGKEKKERIAAVLIAGYPIDTYGLSRKYKLTEFTARYITQKLIWDINDGKDQYINGNGNDDLYYNELLKHSKIDKFEQGKLDLIGNFEFKKNKEYWSTSKLSTLGGKGSFIFDNLPEYMEIRDFNTNEILDKDIKVGQEFYIVSNREPNEDLKLRIKYKYQEVKLYFYKYHSGGIPFKPNKPFQNLVRGDLTDKINEVSLEIKANGNFEKPSTPPSIGGTTPDLPGEEGSTPDLPGDSGEAGKPETPGTGGTTPDLPGEEGSTPDLPGDSGEAEKPETPGTGGTTPDLPGEEGSTPDLPGDSGEAGKPETPGTGG</sequence>
<name>A0ABS7L372_CLOSR</name>
<keyword evidence="5" id="KW-1185">Reference proteome</keyword>
<reference evidence="4 5" key="1">
    <citation type="journal article" date="2021" name="Cell Host Microbe">
        <title>in vivo commensal control of Clostridioides difficile virulence.</title>
        <authorList>
            <person name="Girinathan B.P."/>
            <person name="Dibenedetto N."/>
            <person name="Worley J.N."/>
            <person name="Peltier J."/>
            <person name="Arrieta-Ortiz M.L."/>
            <person name="Rupa Christinal Immanuel S."/>
            <person name="Lavin R."/>
            <person name="Delaney M.L."/>
            <person name="Cummins C."/>
            <person name="Hoffmann M."/>
            <person name="Luo Y."/>
            <person name="Gonzalez-Escalona N."/>
            <person name="Allard M."/>
            <person name="Onderdonk A.B."/>
            <person name="Gerber G.K."/>
            <person name="Sonenshein A.L."/>
            <person name="Baliga N."/>
            <person name="Dupuy B."/>
            <person name="Bry L."/>
        </authorList>
    </citation>
    <scope>NUCLEOTIDE SEQUENCE [LARGE SCALE GENOMIC DNA]</scope>
    <source>
        <strain evidence="4 5">DSM 599</strain>
    </source>
</reference>
<feature type="non-terminal residue" evidence="4">
    <location>
        <position position="415"/>
    </location>
</feature>
<evidence type="ECO:0000313" key="5">
    <source>
        <dbReference type="Proteomes" id="UP001299068"/>
    </source>
</evidence>
<proteinExistence type="predicted"/>
<evidence type="ECO:0000259" key="3">
    <source>
        <dbReference type="Pfam" id="PF08341"/>
    </source>
</evidence>
<protein>
    <submittedName>
        <fullName evidence="4">Cys-Gln thioester bond-forming surface protein</fullName>
    </submittedName>
</protein>
<dbReference type="Gene3D" id="1.10.150.480">
    <property type="match status" value="1"/>
</dbReference>
<dbReference type="InterPro" id="IPR013552">
    <property type="entry name" value="Thioester_dom"/>
</dbReference>
<feature type="chain" id="PRO_5045914832" evidence="2">
    <location>
        <begin position="26"/>
        <end position="415"/>
    </location>
</feature>
<dbReference type="EMBL" id="JAIKTU010000023">
    <property type="protein sequence ID" value="MBY0757362.1"/>
    <property type="molecule type" value="Genomic_DNA"/>
</dbReference>
<keyword evidence="2" id="KW-0732">Signal</keyword>
<evidence type="ECO:0000313" key="4">
    <source>
        <dbReference type="EMBL" id="MBY0757362.1"/>
    </source>
</evidence>
<evidence type="ECO:0000256" key="2">
    <source>
        <dbReference type="SAM" id="SignalP"/>
    </source>
</evidence>
<comment type="caution">
    <text evidence="4">The sequence shown here is derived from an EMBL/GenBank/DDBJ whole genome shotgun (WGS) entry which is preliminary data.</text>
</comment>
<dbReference type="RefSeq" id="WP_221862456.1">
    <property type="nucleotide sequence ID" value="NZ_JAIKTU010000023.1"/>
</dbReference>
<feature type="region of interest" description="Disordered" evidence="1">
    <location>
        <begin position="305"/>
        <end position="415"/>
    </location>
</feature>
<dbReference type="Pfam" id="PF08341">
    <property type="entry name" value="TED"/>
    <property type="match status" value="1"/>
</dbReference>
<feature type="compositionally biased region" description="Low complexity" evidence="1">
    <location>
        <begin position="384"/>
        <end position="393"/>
    </location>
</feature>
<feature type="signal peptide" evidence="2">
    <location>
        <begin position="1"/>
        <end position="25"/>
    </location>
</feature>